<dbReference type="AlphaFoldDB" id="A0A0E9XGQ0"/>
<reference evidence="2" key="1">
    <citation type="submission" date="2014-11" db="EMBL/GenBank/DDBJ databases">
        <authorList>
            <person name="Amaro Gonzalez C."/>
        </authorList>
    </citation>
    <scope>NUCLEOTIDE SEQUENCE</scope>
</reference>
<accession>A0A0E9XGQ0</accession>
<evidence type="ECO:0000313" key="2">
    <source>
        <dbReference type="EMBL" id="JAI00859.1"/>
    </source>
</evidence>
<proteinExistence type="predicted"/>
<protein>
    <submittedName>
        <fullName evidence="2">Uncharacterized protein</fullName>
    </submittedName>
</protein>
<reference evidence="2" key="2">
    <citation type="journal article" date="2015" name="Fish Shellfish Immunol.">
        <title>Early steps in the European eel (Anguilla anguilla)-Vibrio vulnificus interaction in the gills: Role of the RtxA13 toxin.</title>
        <authorList>
            <person name="Callol A."/>
            <person name="Pajuelo D."/>
            <person name="Ebbesson L."/>
            <person name="Teles M."/>
            <person name="MacKenzie S."/>
            <person name="Amaro C."/>
        </authorList>
    </citation>
    <scope>NUCLEOTIDE SEQUENCE</scope>
</reference>
<dbReference type="EMBL" id="GBXM01007719">
    <property type="protein sequence ID" value="JAI00859.1"/>
    <property type="molecule type" value="Transcribed_RNA"/>
</dbReference>
<organism evidence="2">
    <name type="scientific">Anguilla anguilla</name>
    <name type="common">European freshwater eel</name>
    <name type="synonym">Muraena anguilla</name>
    <dbReference type="NCBI Taxonomy" id="7936"/>
    <lineage>
        <taxon>Eukaryota</taxon>
        <taxon>Metazoa</taxon>
        <taxon>Chordata</taxon>
        <taxon>Craniata</taxon>
        <taxon>Vertebrata</taxon>
        <taxon>Euteleostomi</taxon>
        <taxon>Actinopterygii</taxon>
        <taxon>Neopterygii</taxon>
        <taxon>Teleostei</taxon>
        <taxon>Anguilliformes</taxon>
        <taxon>Anguillidae</taxon>
        <taxon>Anguilla</taxon>
    </lineage>
</organism>
<name>A0A0E9XGQ0_ANGAN</name>
<sequence length="67" mass="7632">MECQDLALLRLAAMLLDRTREPLQLGWSPSLFNRPGLPQKSGQLLIKPMSLDEHHSDSQRFSEDSLL</sequence>
<evidence type="ECO:0000256" key="1">
    <source>
        <dbReference type="SAM" id="MobiDB-lite"/>
    </source>
</evidence>
<feature type="region of interest" description="Disordered" evidence="1">
    <location>
        <begin position="46"/>
        <end position="67"/>
    </location>
</feature>
<feature type="compositionally biased region" description="Basic and acidic residues" evidence="1">
    <location>
        <begin position="50"/>
        <end position="67"/>
    </location>
</feature>